<dbReference type="Proteomes" id="UP000248631">
    <property type="component" value="Unassembled WGS sequence"/>
</dbReference>
<protein>
    <submittedName>
        <fullName evidence="1">Uncharacterized protein</fullName>
    </submittedName>
</protein>
<sequence>MSLGLACVLQIQNAEKYYRASLIGIARLLMRSTLLPPMASETLRIRRCLPDMPWISVLVFIFILYFN</sequence>
<comment type="caution">
    <text evidence="1">The sequence shown here is derived from an EMBL/GenBank/DDBJ whole genome shotgun (WGS) entry which is preliminary data.</text>
</comment>
<reference evidence="1 2" key="1">
    <citation type="submission" date="2014-12" db="EMBL/GenBank/DDBJ databases">
        <title>Complete genome sequence of Herbaspirillum rubrisubalbicans Os38.</title>
        <authorList>
            <person name="Chen M."/>
            <person name="An Q."/>
        </authorList>
    </citation>
    <scope>NUCLEOTIDE SEQUENCE [LARGE SCALE GENOMIC DNA]</scope>
    <source>
        <strain evidence="1 2">Os38</strain>
    </source>
</reference>
<proteinExistence type="predicted"/>
<evidence type="ECO:0000313" key="1">
    <source>
        <dbReference type="EMBL" id="RAM63065.1"/>
    </source>
</evidence>
<keyword evidence="2" id="KW-1185">Reference proteome</keyword>
<organism evidence="1 2">
    <name type="scientific">Herbaspirillum rubrisubalbicans</name>
    <dbReference type="NCBI Taxonomy" id="80842"/>
    <lineage>
        <taxon>Bacteria</taxon>
        <taxon>Pseudomonadati</taxon>
        <taxon>Pseudomonadota</taxon>
        <taxon>Betaproteobacteria</taxon>
        <taxon>Burkholderiales</taxon>
        <taxon>Oxalobacteraceae</taxon>
        <taxon>Herbaspirillum</taxon>
    </lineage>
</organism>
<evidence type="ECO:0000313" key="2">
    <source>
        <dbReference type="Proteomes" id="UP000248631"/>
    </source>
</evidence>
<accession>A0ABX9BYG3</accession>
<name>A0ABX9BYG3_9BURK</name>
<gene>
    <name evidence="1" type="ORF">RB24_17215</name>
</gene>
<dbReference type="EMBL" id="JUGD01000022">
    <property type="protein sequence ID" value="RAM63065.1"/>
    <property type="molecule type" value="Genomic_DNA"/>
</dbReference>